<name>A0A0H5QJD4_9EUKA</name>
<dbReference type="AlphaFoldDB" id="A0A0H5QJD4"/>
<reference evidence="1" key="1">
    <citation type="submission" date="2015-04" db="EMBL/GenBank/DDBJ databases">
        <title>The genome sequence of the plant pathogenic Rhizarian Plasmodiophora brassicae reveals insights in its biotrophic life cycle and the origin of chitin synthesis.</title>
        <authorList>
            <person name="Schwelm A."/>
            <person name="Fogelqvist J."/>
            <person name="Knaust A."/>
            <person name="Julke S."/>
            <person name="Lilja T."/>
            <person name="Dhandapani V."/>
            <person name="Bonilla-Rosso G."/>
            <person name="Karlsson M."/>
            <person name="Shevchenko A."/>
            <person name="Choi S.R."/>
            <person name="Kim H.G."/>
            <person name="Park J.Y."/>
            <person name="Lim Y.P."/>
            <person name="Ludwig-Muller J."/>
            <person name="Dixelius C."/>
        </authorList>
    </citation>
    <scope>NUCLEOTIDE SEQUENCE</scope>
    <source>
        <tissue evidence="1">Potato root galls</tissue>
    </source>
</reference>
<accession>A0A0H5QJD4</accession>
<organism evidence="1">
    <name type="scientific">Spongospora subterranea</name>
    <dbReference type="NCBI Taxonomy" id="70186"/>
    <lineage>
        <taxon>Eukaryota</taxon>
        <taxon>Sar</taxon>
        <taxon>Rhizaria</taxon>
        <taxon>Endomyxa</taxon>
        <taxon>Phytomyxea</taxon>
        <taxon>Plasmodiophorida</taxon>
        <taxon>Plasmodiophoridae</taxon>
        <taxon>Spongospora</taxon>
    </lineage>
</organism>
<protein>
    <submittedName>
        <fullName evidence="1">Uncharacterized protein</fullName>
    </submittedName>
</protein>
<dbReference type="EMBL" id="HACM01001310">
    <property type="protein sequence ID" value="CRZ01752.1"/>
    <property type="molecule type" value="Transcribed_RNA"/>
</dbReference>
<feature type="non-terminal residue" evidence="1">
    <location>
        <position position="1"/>
    </location>
</feature>
<evidence type="ECO:0000313" key="1">
    <source>
        <dbReference type="EMBL" id="CRZ01752.1"/>
    </source>
</evidence>
<proteinExistence type="predicted"/>
<sequence>SKTSIFPWLLAQKLGHQNESARSFWPKKSDDRLLIKLSSYYDLNQSKTTAMIEYSVKLSLALMLVQRSDHFFPSFENEIFIDGSCFVKTIKNTDFVIPVPRK</sequence>